<protein>
    <submittedName>
        <fullName evidence="1">Unannotated protein</fullName>
    </submittedName>
</protein>
<name>A0A6J6UCH1_9ZZZZ</name>
<dbReference type="AlphaFoldDB" id="A0A6J6UCH1"/>
<accession>A0A6J6UCH1</accession>
<gene>
    <name evidence="1" type="ORF">UFOPK2855_00477</name>
</gene>
<proteinExistence type="predicted"/>
<sequence>MHVGEIAAWPKAAPIILLSGTFGSSPCSINRWFCIPFTSICTVPLVLVPLIGVGSFSEPPALRRRSSIDRRALRADLPTSSIRVFKPSSSSMTVNGMTIAQFGKEVKQFGSATSTEVSKTTREPTGVAKISAICARVFSESEFCVDNEIKCGRCRSSDGGWFTPKISKRASIYWFF</sequence>
<dbReference type="EMBL" id="CAEZZK010000073">
    <property type="protein sequence ID" value="CAB4757460.1"/>
    <property type="molecule type" value="Genomic_DNA"/>
</dbReference>
<reference evidence="1" key="1">
    <citation type="submission" date="2020-05" db="EMBL/GenBank/DDBJ databases">
        <authorList>
            <person name="Chiriac C."/>
            <person name="Salcher M."/>
            <person name="Ghai R."/>
            <person name="Kavagutti S V."/>
        </authorList>
    </citation>
    <scope>NUCLEOTIDE SEQUENCE</scope>
</reference>
<organism evidence="1">
    <name type="scientific">freshwater metagenome</name>
    <dbReference type="NCBI Taxonomy" id="449393"/>
    <lineage>
        <taxon>unclassified sequences</taxon>
        <taxon>metagenomes</taxon>
        <taxon>ecological metagenomes</taxon>
    </lineage>
</organism>
<evidence type="ECO:0000313" key="1">
    <source>
        <dbReference type="EMBL" id="CAB4757460.1"/>
    </source>
</evidence>